<dbReference type="PANTHER" id="PTHR33336">
    <property type="entry name" value="QUINOL MONOOXYGENASE YGIN-RELATED"/>
    <property type="match status" value="1"/>
</dbReference>
<feature type="domain" description="ABM" evidence="1">
    <location>
        <begin position="5"/>
        <end position="94"/>
    </location>
</feature>
<dbReference type="PANTHER" id="PTHR33336:SF3">
    <property type="entry name" value="ABM DOMAIN-CONTAINING PROTEIN"/>
    <property type="match status" value="1"/>
</dbReference>
<dbReference type="InterPro" id="IPR050744">
    <property type="entry name" value="AI-2_Isomerase_LsrG"/>
</dbReference>
<keyword evidence="2" id="KW-0560">Oxidoreductase</keyword>
<organism evidence="2 3">
    <name type="scientific">Bordetella petrii</name>
    <dbReference type="NCBI Taxonomy" id="94624"/>
    <lineage>
        <taxon>Bacteria</taxon>
        <taxon>Pseudomonadati</taxon>
        <taxon>Pseudomonadota</taxon>
        <taxon>Betaproteobacteria</taxon>
        <taxon>Burkholderiales</taxon>
        <taxon>Alcaligenaceae</taxon>
        <taxon>Bordetella</taxon>
    </lineage>
</organism>
<dbReference type="Pfam" id="PF03992">
    <property type="entry name" value="ABM"/>
    <property type="match status" value="1"/>
</dbReference>
<sequence length="98" mass="11511">MTKKVMLVVEFEIKLEHRDKFLTIMHGHASRTTRRESECLQFDVLLPDNEPHKVFLVEAYTSRAALDDHMENSGLKYVRETYQDWIVSRTITICDVLA</sequence>
<evidence type="ECO:0000313" key="2">
    <source>
        <dbReference type="EMBL" id="MDM9560840.1"/>
    </source>
</evidence>
<name>A0ABT7W6P6_9BORD</name>
<dbReference type="RefSeq" id="WP_289786224.1">
    <property type="nucleotide sequence ID" value="NZ_JAUDJE010000016.1"/>
</dbReference>
<evidence type="ECO:0000313" key="3">
    <source>
        <dbReference type="Proteomes" id="UP001175604"/>
    </source>
</evidence>
<keyword evidence="2" id="KW-0503">Monooxygenase</keyword>
<proteinExistence type="predicted"/>
<dbReference type="EMBL" id="JAUDJE010000016">
    <property type="protein sequence ID" value="MDM9560840.1"/>
    <property type="molecule type" value="Genomic_DNA"/>
</dbReference>
<keyword evidence="3" id="KW-1185">Reference proteome</keyword>
<reference evidence="2" key="1">
    <citation type="submission" date="2023-06" db="EMBL/GenBank/DDBJ databases">
        <title>full genome analysis of Phenantherene degrader P3.</title>
        <authorList>
            <person name="Akbar A."/>
            <person name="Rahmeh R."/>
            <person name="Kishk M."/>
        </authorList>
    </citation>
    <scope>NUCLEOTIDE SEQUENCE</scope>
    <source>
        <strain evidence="2">P3</strain>
    </source>
</reference>
<protein>
    <submittedName>
        <fullName evidence="2">Antibiotic biosynthesis monooxygenase</fullName>
    </submittedName>
</protein>
<dbReference type="GO" id="GO:0004497">
    <property type="term" value="F:monooxygenase activity"/>
    <property type="evidence" value="ECO:0007669"/>
    <property type="project" value="UniProtKB-KW"/>
</dbReference>
<comment type="caution">
    <text evidence="2">The sequence shown here is derived from an EMBL/GenBank/DDBJ whole genome shotgun (WGS) entry which is preliminary data.</text>
</comment>
<dbReference type="Gene3D" id="3.30.70.100">
    <property type="match status" value="1"/>
</dbReference>
<dbReference type="PROSITE" id="PS51725">
    <property type="entry name" value="ABM"/>
    <property type="match status" value="1"/>
</dbReference>
<accession>A0ABT7W6P6</accession>
<dbReference type="InterPro" id="IPR007138">
    <property type="entry name" value="ABM_dom"/>
</dbReference>
<gene>
    <name evidence="2" type="ORF">QUC21_17520</name>
</gene>
<evidence type="ECO:0000259" key="1">
    <source>
        <dbReference type="PROSITE" id="PS51725"/>
    </source>
</evidence>
<dbReference type="Proteomes" id="UP001175604">
    <property type="component" value="Unassembled WGS sequence"/>
</dbReference>
<dbReference type="InterPro" id="IPR011008">
    <property type="entry name" value="Dimeric_a/b-barrel"/>
</dbReference>
<dbReference type="SUPFAM" id="SSF54909">
    <property type="entry name" value="Dimeric alpha+beta barrel"/>
    <property type="match status" value="1"/>
</dbReference>